<dbReference type="Proteomes" id="UP000282423">
    <property type="component" value="Unassembled WGS sequence"/>
</dbReference>
<feature type="domain" description="Thioredoxin" evidence="5">
    <location>
        <begin position="342"/>
        <end position="509"/>
    </location>
</feature>
<dbReference type="CDD" id="cd02966">
    <property type="entry name" value="TlpA_like_family"/>
    <property type="match status" value="1"/>
</dbReference>
<dbReference type="PANTHER" id="PTHR42852:SF6">
    <property type="entry name" value="THIOL:DISULFIDE INTERCHANGE PROTEIN DSBE"/>
    <property type="match status" value="1"/>
</dbReference>
<dbReference type="InterPro" id="IPR012336">
    <property type="entry name" value="Thioredoxin-like_fold"/>
</dbReference>
<dbReference type="RefSeq" id="WP_121125506.1">
    <property type="nucleotide sequence ID" value="NZ_RBWS01000013.1"/>
</dbReference>
<dbReference type="Pfam" id="PF13905">
    <property type="entry name" value="Thioredoxin_8"/>
    <property type="match status" value="1"/>
</dbReference>
<keyword evidence="7" id="KW-1185">Reference proteome</keyword>
<evidence type="ECO:0000259" key="5">
    <source>
        <dbReference type="PROSITE" id="PS51352"/>
    </source>
</evidence>
<dbReference type="AlphaFoldDB" id="A0A420VVC3"/>
<name>A0A420VVC3_9SPHI</name>
<evidence type="ECO:0000256" key="4">
    <source>
        <dbReference type="ARBA" id="ARBA00023284"/>
    </source>
</evidence>
<evidence type="ECO:0000313" key="7">
    <source>
        <dbReference type="Proteomes" id="UP000282423"/>
    </source>
</evidence>
<evidence type="ECO:0000256" key="1">
    <source>
        <dbReference type="ARBA" id="ARBA00004196"/>
    </source>
</evidence>
<dbReference type="PROSITE" id="PS51352">
    <property type="entry name" value="THIOREDOXIN_2"/>
    <property type="match status" value="1"/>
</dbReference>
<keyword evidence="3" id="KW-1015">Disulfide bond</keyword>
<dbReference type="InterPro" id="IPR050553">
    <property type="entry name" value="Thioredoxin_ResA/DsbE_sf"/>
</dbReference>
<sequence>MKVYFIALLLTLWLPCMLYAQKDLEPISLTDESYDQLSKKQLAKVTGKIINANQEELSKIQIQYSIVNLIGTHQSKATIPVNADGTFEFRQTHNLPYQQVWFNLGDYDAYTCLYLHEDLELIFDLEKLKKNKVYMIGDGISFAGKDAEVNRQMNEYILFDKKNNPDFYKPLRKLDPKDPQFQQKLDSLFTIQRNTNTAFYKAYGTTCKPLIDAATNAQYTYRLLDYYMQNKINKEIGDGLLIPIYSISNEVSDYYRFLHYYTKYVLYPDNASRGDFVKVSDYITKTFPENYADILNLKFDDDDIQTQNTIYSTLLPKLKSAWAKDNLNIEIENLTAKQAKLKDILDSTPTESKQTPFGTLIKELPFDAALLLNNTKTGAELLQTIKAKYPNKLILLDIWATWCGPCLDQMPYSKKLHHQAKEAKLPVEFIYLCTDASSNQQKWINKVAELEQPGTHLFVANTVISELFTLFNRSGFPTYVVVKPNGEIDTKAISWMSAVTLENLKEMMK</sequence>
<dbReference type="GO" id="GO:0030313">
    <property type="term" value="C:cell envelope"/>
    <property type="evidence" value="ECO:0007669"/>
    <property type="project" value="UniProtKB-SubCell"/>
</dbReference>
<comment type="subcellular location">
    <subcellularLocation>
        <location evidence="1">Cell envelope</location>
    </subcellularLocation>
</comment>
<proteinExistence type="predicted"/>
<dbReference type="Gene3D" id="3.40.30.10">
    <property type="entry name" value="Glutaredoxin"/>
    <property type="match status" value="1"/>
</dbReference>
<dbReference type="InterPro" id="IPR013766">
    <property type="entry name" value="Thioredoxin_domain"/>
</dbReference>
<keyword evidence="2" id="KW-0201">Cytochrome c-type biogenesis</keyword>
<evidence type="ECO:0000313" key="6">
    <source>
        <dbReference type="EMBL" id="RKO70262.1"/>
    </source>
</evidence>
<gene>
    <name evidence="6" type="ORF">D7322_17280</name>
</gene>
<protein>
    <submittedName>
        <fullName evidence="6">TlpA family protein disulfide reductase</fullName>
    </submittedName>
</protein>
<accession>A0A420VVC3</accession>
<evidence type="ECO:0000256" key="2">
    <source>
        <dbReference type="ARBA" id="ARBA00022748"/>
    </source>
</evidence>
<reference evidence="6 7" key="1">
    <citation type="submission" date="2018-10" db="EMBL/GenBank/DDBJ databases">
        <title>Sphingobacterium sp. M05W1-28.</title>
        <authorList>
            <person name="Cai H."/>
        </authorList>
    </citation>
    <scope>NUCLEOTIDE SEQUENCE [LARGE SCALE GENOMIC DNA]</scope>
    <source>
        <strain evidence="6 7">M05W1-28</strain>
    </source>
</reference>
<dbReference type="EMBL" id="RBWS01000013">
    <property type="protein sequence ID" value="RKO70262.1"/>
    <property type="molecule type" value="Genomic_DNA"/>
</dbReference>
<keyword evidence="4" id="KW-0676">Redox-active center</keyword>
<dbReference type="OrthoDB" id="6399635at2"/>
<dbReference type="GO" id="GO:0017004">
    <property type="term" value="P:cytochrome complex assembly"/>
    <property type="evidence" value="ECO:0007669"/>
    <property type="project" value="UniProtKB-KW"/>
</dbReference>
<organism evidence="6 7">
    <name type="scientific">Sphingobacterium puteale</name>
    <dbReference type="NCBI Taxonomy" id="2420510"/>
    <lineage>
        <taxon>Bacteria</taxon>
        <taxon>Pseudomonadati</taxon>
        <taxon>Bacteroidota</taxon>
        <taxon>Sphingobacteriia</taxon>
        <taxon>Sphingobacteriales</taxon>
        <taxon>Sphingobacteriaceae</taxon>
        <taxon>Sphingobacterium</taxon>
    </lineage>
</organism>
<dbReference type="InterPro" id="IPR036249">
    <property type="entry name" value="Thioredoxin-like_sf"/>
</dbReference>
<dbReference type="PANTHER" id="PTHR42852">
    <property type="entry name" value="THIOL:DISULFIDE INTERCHANGE PROTEIN DSBE"/>
    <property type="match status" value="1"/>
</dbReference>
<evidence type="ECO:0000256" key="3">
    <source>
        <dbReference type="ARBA" id="ARBA00023157"/>
    </source>
</evidence>
<dbReference type="SUPFAM" id="SSF52833">
    <property type="entry name" value="Thioredoxin-like"/>
    <property type="match status" value="1"/>
</dbReference>
<comment type="caution">
    <text evidence="6">The sequence shown here is derived from an EMBL/GenBank/DDBJ whole genome shotgun (WGS) entry which is preliminary data.</text>
</comment>